<dbReference type="Pfam" id="PF07009">
    <property type="entry name" value="NusG_II"/>
    <property type="match status" value="1"/>
</dbReference>
<evidence type="ECO:0000256" key="1">
    <source>
        <dbReference type="SAM" id="Phobius"/>
    </source>
</evidence>
<dbReference type="CDD" id="cd09911">
    <property type="entry name" value="Lin0431_like"/>
    <property type="match status" value="1"/>
</dbReference>
<keyword evidence="1" id="KW-0812">Transmembrane</keyword>
<comment type="caution">
    <text evidence="2">The sequence shown here is derived from an EMBL/GenBank/DDBJ whole genome shotgun (WGS) entry which is preliminary data.</text>
</comment>
<keyword evidence="1" id="KW-0472">Membrane</keyword>
<keyword evidence="3" id="KW-1185">Reference proteome</keyword>
<organism evidence="2 3">
    <name type="scientific">Gallibacter intestinalis</name>
    <dbReference type="NCBI Taxonomy" id="2779356"/>
    <lineage>
        <taxon>Bacteria</taxon>
        <taxon>Bacillati</taxon>
        <taxon>Bacillota</taxon>
        <taxon>Clostridia</taxon>
        <taxon>Eubacteriales</taxon>
        <taxon>Eubacteriaceae</taxon>
        <taxon>Gallibacter</taxon>
    </lineage>
</organism>
<accession>A0ABR9QYZ7</accession>
<feature type="transmembrane region" description="Helical" evidence="1">
    <location>
        <begin position="7"/>
        <end position="27"/>
    </location>
</feature>
<dbReference type="InterPro" id="IPR038690">
    <property type="entry name" value="NusG_2_sf"/>
</dbReference>
<keyword evidence="1" id="KW-1133">Transmembrane helix</keyword>
<dbReference type="Proteomes" id="UP001516588">
    <property type="component" value="Unassembled WGS sequence"/>
</dbReference>
<dbReference type="RefSeq" id="WP_226385750.1">
    <property type="nucleotide sequence ID" value="NZ_JADCKA010000015.1"/>
</dbReference>
<evidence type="ECO:0000313" key="3">
    <source>
        <dbReference type="Proteomes" id="UP001516588"/>
    </source>
</evidence>
<dbReference type="Gene3D" id="2.60.320.10">
    <property type="entry name" value="N-utilization substance G protein NusG, insert domain"/>
    <property type="match status" value="1"/>
</dbReference>
<name>A0ABR9QYZ7_9FIRM</name>
<proteinExistence type="predicted"/>
<evidence type="ECO:0000313" key="2">
    <source>
        <dbReference type="EMBL" id="MBE5036104.1"/>
    </source>
</evidence>
<sequence>MKIRKADIILAVVIAIIGIIASVYLTLHDTDVRNGQVVVYVDSELYGKYPIDEDQEIEVKQGDHINKITIKDGNAQMTFANCHNQDCVKQGKINDMSKSIICLPHKVVVEIQSDDRKYDAVSG</sequence>
<dbReference type="EMBL" id="JADCKA010000015">
    <property type="protein sequence ID" value="MBE5036104.1"/>
    <property type="molecule type" value="Genomic_DNA"/>
</dbReference>
<reference evidence="2 3" key="1">
    <citation type="submission" date="2020-10" db="EMBL/GenBank/DDBJ databases">
        <title>ChiBAC.</title>
        <authorList>
            <person name="Zenner C."/>
            <person name="Hitch T.C.A."/>
            <person name="Clavel T."/>
        </authorList>
    </citation>
    <scope>NUCLEOTIDE SEQUENCE [LARGE SCALE GENOMIC DNA]</scope>
    <source>
        <strain evidence="2 3">DSM 108706</strain>
    </source>
</reference>
<gene>
    <name evidence="2" type="ORF">INF20_07445</name>
</gene>
<protein>
    <submittedName>
        <fullName evidence="2">NusG domain II-containing protein</fullName>
    </submittedName>
</protein>